<dbReference type="FunFam" id="3.40.50.620:FF:000031">
    <property type="entry name" value="Asparagine synthase B"/>
    <property type="match status" value="1"/>
</dbReference>
<evidence type="ECO:0000313" key="18">
    <source>
        <dbReference type="Proteomes" id="UP000594454"/>
    </source>
</evidence>
<keyword evidence="7 12" id="KW-0067">ATP-binding</keyword>
<evidence type="ECO:0000256" key="5">
    <source>
        <dbReference type="ARBA" id="ARBA00022605"/>
    </source>
</evidence>
<feature type="binding site" evidence="14">
    <location>
        <position position="113"/>
    </location>
    <ligand>
        <name>L-glutamine</name>
        <dbReference type="ChEBI" id="CHEBI:58359"/>
    </ligand>
</feature>
<gene>
    <name evidence="17" type="ORF">HERILL_LOCUS5427</name>
</gene>
<keyword evidence="18" id="KW-1185">Reference proteome</keyword>
<keyword evidence="4" id="KW-0436">Ligase</keyword>
<dbReference type="OrthoDB" id="409189at2759"/>
<dbReference type="GO" id="GO:0004066">
    <property type="term" value="F:asparagine synthase (glutamine-hydrolyzing) activity"/>
    <property type="evidence" value="ECO:0007669"/>
    <property type="project" value="UniProtKB-EC"/>
</dbReference>
<comment type="pathway">
    <text evidence="1">Amino-acid biosynthesis; L-asparagine biosynthesis; L-asparagine from L-aspartate (L-Gln route): step 1/1.</text>
</comment>
<evidence type="ECO:0000256" key="15">
    <source>
        <dbReference type="PIRSR" id="PIRSR001589-3"/>
    </source>
</evidence>
<keyword evidence="8 13" id="KW-0061">Asparagine biosynthesis</keyword>
<feature type="site" description="Important for beta-aspartyl-AMP intermediate formation" evidence="15">
    <location>
        <position position="355"/>
    </location>
</feature>
<keyword evidence="5 13" id="KW-0028">Amino-acid biosynthesis</keyword>
<dbReference type="Pfam" id="PF00733">
    <property type="entry name" value="Asn_synthase"/>
    <property type="match status" value="1"/>
</dbReference>
<evidence type="ECO:0000256" key="1">
    <source>
        <dbReference type="ARBA" id="ARBA00005187"/>
    </source>
</evidence>
<dbReference type="InParanoid" id="A0A7R8UKT6"/>
<evidence type="ECO:0000256" key="11">
    <source>
        <dbReference type="ARBA" id="ARBA00048741"/>
    </source>
</evidence>
<dbReference type="PANTHER" id="PTHR11772">
    <property type="entry name" value="ASPARAGINE SYNTHETASE"/>
    <property type="match status" value="1"/>
</dbReference>
<accession>A0A7R8UKT6</accession>
<dbReference type="Gene3D" id="3.40.50.620">
    <property type="entry name" value="HUPs"/>
    <property type="match status" value="1"/>
</dbReference>
<dbReference type="GO" id="GO:0005524">
    <property type="term" value="F:ATP binding"/>
    <property type="evidence" value="ECO:0007669"/>
    <property type="project" value="UniProtKB-KW"/>
</dbReference>
<dbReference type="EC" id="6.3.5.4" evidence="2"/>
<dbReference type="PROSITE" id="PS51278">
    <property type="entry name" value="GATASE_TYPE_2"/>
    <property type="match status" value="1"/>
</dbReference>
<keyword evidence="9 13" id="KW-0315">Glutamine amidotransferase</keyword>
<dbReference type="EMBL" id="LR899010">
    <property type="protein sequence ID" value="CAD7082392.1"/>
    <property type="molecule type" value="Genomic_DNA"/>
</dbReference>
<evidence type="ECO:0000256" key="14">
    <source>
        <dbReference type="PIRSR" id="PIRSR001589-2"/>
    </source>
</evidence>
<evidence type="ECO:0000256" key="13">
    <source>
        <dbReference type="PIRSR" id="PIRSR001589-1"/>
    </source>
</evidence>
<evidence type="ECO:0000256" key="4">
    <source>
        <dbReference type="ARBA" id="ARBA00022598"/>
    </source>
</evidence>
<evidence type="ECO:0000256" key="7">
    <source>
        <dbReference type="ARBA" id="ARBA00022840"/>
    </source>
</evidence>
<dbReference type="AlphaFoldDB" id="A0A7R8UKT6"/>
<proteinExistence type="predicted"/>
<dbReference type="InterPro" id="IPR014729">
    <property type="entry name" value="Rossmann-like_a/b/a_fold"/>
</dbReference>
<dbReference type="FunCoup" id="A0A7R8UKT6">
    <property type="interactions" value="642"/>
</dbReference>
<evidence type="ECO:0000256" key="3">
    <source>
        <dbReference type="ARBA" id="ARBA00021389"/>
    </source>
</evidence>
<dbReference type="GO" id="GO:0005829">
    <property type="term" value="C:cytosol"/>
    <property type="evidence" value="ECO:0007669"/>
    <property type="project" value="TreeGrafter"/>
</dbReference>
<dbReference type="Gene3D" id="3.60.20.10">
    <property type="entry name" value="Glutamine Phosphoribosylpyrophosphate, subunit 1, domain 1"/>
    <property type="match status" value="1"/>
</dbReference>
<name>A0A7R8UKT6_HERIL</name>
<feature type="active site" description="For GATase activity" evidence="13">
    <location>
        <position position="2"/>
    </location>
</feature>
<protein>
    <recommendedName>
        <fullName evidence="3">Asparagine synthetase [glutamine-hydrolyzing]</fullName>
        <ecNumber evidence="2">6.3.5.4</ecNumber>
    </recommendedName>
    <alternativeName>
        <fullName evidence="10">Glutamine-dependent asparagine synthetase</fullName>
    </alternativeName>
</protein>
<dbReference type="SUPFAM" id="SSF56235">
    <property type="entry name" value="N-terminal nucleophile aminohydrolases (Ntn hydrolases)"/>
    <property type="match status" value="1"/>
</dbReference>
<feature type="domain" description="Glutamine amidotransferase type-2" evidence="16">
    <location>
        <begin position="2"/>
        <end position="200"/>
    </location>
</feature>
<dbReference type="PANTHER" id="PTHR11772:SF2">
    <property type="entry name" value="ASPARAGINE SYNTHETASE [GLUTAMINE-HYDROLYZING]"/>
    <property type="match status" value="1"/>
</dbReference>
<dbReference type="InterPro" id="IPR001962">
    <property type="entry name" value="Asn_synthase"/>
</dbReference>
<dbReference type="GO" id="GO:0070981">
    <property type="term" value="P:L-asparagine biosynthetic process"/>
    <property type="evidence" value="ECO:0007669"/>
    <property type="project" value="UniProtKB-UniPathway"/>
</dbReference>
<feature type="binding site" evidence="14">
    <location>
        <position position="247"/>
    </location>
    <ligand>
        <name>ATP</name>
        <dbReference type="ChEBI" id="CHEBI:30616"/>
    </ligand>
</feature>
<dbReference type="Proteomes" id="UP000594454">
    <property type="component" value="Chromosome 2"/>
</dbReference>
<dbReference type="InterPro" id="IPR033738">
    <property type="entry name" value="AsnB_N"/>
</dbReference>
<evidence type="ECO:0000313" key="17">
    <source>
        <dbReference type="EMBL" id="CAD7082392.1"/>
    </source>
</evidence>
<evidence type="ECO:0000259" key="16">
    <source>
        <dbReference type="PROSITE" id="PS51278"/>
    </source>
</evidence>
<evidence type="ECO:0000256" key="2">
    <source>
        <dbReference type="ARBA" id="ARBA00012737"/>
    </source>
</evidence>
<dbReference type="UniPathway" id="UPA00134">
    <property type="reaction ID" value="UER00195"/>
</dbReference>
<dbReference type="OMA" id="QFASKHT"/>
<dbReference type="CDD" id="cd01991">
    <property type="entry name" value="Asn_synthase_B_C"/>
    <property type="match status" value="1"/>
</dbReference>
<evidence type="ECO:0000256" key="8">
    <source>
        <dbReference type="ARBA" id="ARBA00022888"/>
    </source>
</evidence>
<evidence type="ECO:0000256" key="6">
    <source>
        <dbReference type="ARBA" id="ARBA00022741"/>
    </source>
</evidence>
<dbReference type="InterPro" id="IPR006426">
    <property type="entry name" value="Asn_synth_AEB"/>
</dbReference>
<keyword evidence="6 12" id="KW-0547">Nucleotide-binding</keyword>
<dbReference type="InterPro" id="IPR017932">
    <property type="entry name" value="GATase_2_dom"/>
</dbReference>
<evidence type="ECO:0000256" key="10">
    <source>
        <dbReference type="ARBA" id="ARBA00030234"/>
    </source>
</evidence>
<dbReference type="PIRSF" id="PIRSF001589">
    <property type="entry name" value="Asn_synthetase_glu-h"/>
    <property type="match status" value="1"/>
</dbReference>
<reference evidence="17 18" key="1">
    <citation type="submission" date="2020-11" db="EMBL/GenBank/DDBJ databases">
        <authorList>
            <person name="Wallbank WR R."/>
            <person name="Pardo Diaz C."/>
            <person name="Kozak K."/>
            <person name="Martin S."/>
            <person name="Jiggins C."/>
            <person name="Moest M."/>
            <person name="Warren A I."/>
            <person name="Generalovic N T."/>
            <person name="Byers J.R.P. K."/>
            <person name="Montejo-Kovacevich G."/>
            <person name="Yen C E."/>
        </authorList>
    </citation>
    <scope>NUCLEOTIDE SEQUENCE [LARGE SCALE GENOMIC DNA]</scope>
</reference>
<dbReference type="SUPFAM" id="SSF52402">
    <property type="entry name" value="Adenine nucleotide alpha hydrolases-like"/>
    <property type="match status" value="1"/>
</dbReference>
<evidence type="ECO:0000256" key="12">
    <source>
        <dbReference type="PIRNR" id="PIRNR001589"/>
    </source>
</evidence>
<sequence>MCGIFAVFSSSRKPFAGKKCKGRFKKCLREIAYDQSSKQRHRGPEHTGIEVLESDGVAMVHERLAIVGVYTGDQPFRSDKGHILMVANGEIYNYLELSEKIREKRPSYKPKSDCSVLIELYEDHGVELFSYITGMYAFALYDEESKNILLARDPYGIIPMYFGRDREQNIWVASEMKCLVDVCTEIEVFEPGTMMFGPVKELKKKRFFNPDWFDKPLRTHTNLTLLRETFEKAVHSHLECEVKFGCLLSGGVDSSLVASIATKIVRQTDPDFKLETFSIGLEGAPDFEYSNKVAKFIGSHHTEIHFTVDQGLDCIRDIIYKLETYDITTVRCSIPMYMMTRFMKSKGIKMVLSGEGADEIFGGYLYFHKAPNPEDFHHELVKRVRQLHLSDCLRANKSSMAWGIELRVPFLDKEFVDLVMSINPAEKIPGPLNQFQINGKRSHGPRIEKYILRKAFDGGSYLPDDVLWRQKEQFSDGVGYSWIDTISEYAASHVTDEDFAAAAEIYPINTPTTKEAFYYRAIFEEMFPGDHCARTVQKWVPRTDWGCSDDPSGRKQATHTAHKKCKTDV</sequence>
<feature type="binding site" evidence="14">
    <location>
        <position position="279"/>
    </location>
    <ligand>
        <name>ATP</name>
        <dbReference type="ChEBI" id="CHEBI:30616"/>
    </ligand>
</feature>
<evidence type="ECO:0000256" key="9">
    <source>
        <dbReference type="ARBA" id="ARBA00022962"/>
    </source>
</evidence>
<dbReference type="InterPro" id="IPR029055">
    <property type="entry name" value="Ntn_hydrolases_N"/>
</dbReference>
<dbReference type="Pfam" id="PF13537">
    <property type="entry name" value="GATase_7"/>
    <property type="match status" value="1"/>
</dbReference>
<organism evidence="17 18">
    <name type="scientific">Hermetia illucens</name>
    <name type="common">Black soldier fly</name>
    <dbReference type="NCBI Taxonomy" id="343691"/>
    <lineage>
        <taxon>Eukaryota</taxon>
        <taxon>Metazoa</taxon>
        <taxon>Ecdysozoa</taxon>
        <taxon>Arthropoda</taxon>
        <taxon>Hexapoda</taxon>
        <taxon>Insecta</taxon>
        <taxon>Pterygota</taxon>
        <taxon>Neoptera</taxon>
        <taxon>Endopterygota</taxon>
        <taxon>Diptera</taxon>
        <taxon>Brachycera</taxon>
        <taxon>Stratiomyomorpha</taxon>
        <taxon>Stratiomyidae</taxon>
        <taxon>Hermetiinae</taxon>
        <taxon>Hermetia</taxon>
    </lineage>
</organism>
<dbReference type="NCBIfam" id="TIGR01536">
    <property type="entry name" value="asn_synth_AEB"/>
    <property type="match status" value="1"/>
</dbReference>
<dbReference type="CDD" id="cd00712">
    <property type="entry name" value="AsnB"/>
    <property type="match status" value="1"/>
</dbReference>
<dbReference type="InterPro" id="IPR050795">
    <property type="entry name" value="Asn_Synthetase"/>
</dbReference>
<comment type="catalytic activity">
    <reaction evidence="11">
        <text>L-aspartate + L-glutamine + ATP + H2O = L-asparagine + L-glutamate + AMP + diphosphate + H(+)</text>
        <dbReference type="Rhea" id="RHEA:12228"/>
        <dbReference type="ChEBI" id="CHEBI:15377"/>
        <dbReference type="ChEBI" id="CHEBI:15378"/>
        <dbReference type="ChEBI" id="CHEBI:29985"/>
        <dbReference type="ChEBI" id="CHEBI:29991"/>
        <dbReference type="ChEBI" id="CHEBI:30616"/>
        <dbReference type="ChEBI" id="CHEBI:33019"/>
        <dbReference type="ChEBI" id="CHEBI:58048"/>
        <dbReference type="ChEBI" id="CHEBI:58359"/>
        <dbReference type="ChEBI" id="CHEBI:456215"/>
        <dbReference type="EC" id="6.3.5.4"/>
    </reaction>
</comment>
<feature type="binding site" evidence="14">
    <location>
        <begin position="353"/>
        <end position="354"/>
    </location>
    <ligand>
        <name>ATP</name>
        <dbReference type="ChEBI" id="CHEBI:30616"/>
    </ligand>
</feature>
<dbReference type="NCBIfam" id="NF006949">
    <property type="entry name" value="PRK09431.1"/>
    <property type="match status" value="1"/>
</dbReference>